<dbReference type="SUPFAM" id="SSF49303">
    <property type="entry name" value="beta-Galactosidase/glucuronidase domain"/>
    <property type="match status" value="2"/>
</dbReference>
<dbReference type="PANTHER" id="PTHR43730">
    <property type="entry name" value="BETA-MANNOSIDASE"/>
    <property type="match status" value="1"/>
</dbReference>
<dbReference type="InterPro" id="IPR036156">
    <property type="entry name" value="Beta-gal/glucu_dom_sf"/>
</dbReference>
<dbReference type="InterPro" id="IPR017853">
    <property type="entry name" value="GH"/>
</dbReference>
<dbReference type="PANTHER" id="PTHR43730:SF1">
    <property type="entry name" value="BETA-MANNOSIDASE"/>
    <property type="match status" value="1"/>
</dbReference>
<accession>A0ABQ2L0K5</accession>
<feature type="region of interest" description="Disordered" evidence="7">
    <location>
        <begin position="864"/>
        <end position="887"/>
    </location>
</feature>
<evidence type="ECO:0000259" key="10">
    <source>
        <dbReference type="Pfam" id="PF22666"/>
    </source>
</evidence>
<dbReference type="SUPFAM" id="SSF49785">
    <property type="entry name" value="Galactose-binding domain-like"/>
    <property type="match status" value="1"/>
</dbReference>
<dbReference type="InterPro" id="IPR013783">
    <property type="entry name" value="Ig-like_fold"/>
</dbReference>
<dbReference type="InterPro" id="IPR008979">
    <property type="entry name" value="Galactose-bd-like_sf"/>
</dbReference>
<dbReference type="EC" id="3.2.1.25" evidence="3"/>
<feature type="domain" description="Beta-mannosidase Ig-fold" evidence="9">
    <location>
        <begin position="929"/>
        <end position="993"/>
    </location>
</feature>
<evidence type="ECO:0000256" key="6">
    <source>
        <dbReference type="ARBA" id="ARBA00023295"/>
    </source>
</evidence>
<dbReference type="Gene3D" id="2.60.120.260">
    <property type="entry name" value="Galactose-binding domain-like"/>
    <property type="match status" value="1"/>
</dbReference>
<protein>
    <recommendedName>
        <fullName evidence="3">beta-mannosidase</fullName>
        <ecNumber evidence="3">3.2.1.25</ecNumber>
    </recommendedName>
</protein>
<feature type="region of interest" description="Disordered" evidence="7">
    <location>
        <begin position="318"/>
        <end position="353"/>
    </location>
</feature>
<keyword evidence="4" id="KW-0378">Hydrolase</keyword>
<dbReference type="Gene3D" id="3.20.20.80">
    <property type="entry name" value="Glycosidases"/>
    <property type="match status" value="1"/>
</dbReference>
<evidence type="ECO:0000259" key="8">
    <source>
        <dbReference type="Pfam" id="PF00703"/>
    </source>
</evidence>
<dbReference type="Pfam" id="PF22666">
    <property type="entry name" value="Glyco_hydro_2_N2"/>
    <property type="match status" value="1"/>
</dbReference>
<dbReference type="InterPro" id="IPR041625">
    <property type="entry name" value="Beta-mannosidase_Ig"/>
</dbReference>
<feature type="domain" description="Beta-mannosidase-like galactose-binding" evidence="10">
    <location>
        <begin position="66"/>
        <end position="224"/>
    </location>
</feature>
<evidence type="ECO:0000256" key="7">
    <source>
        <dbReference type="SAM" id="MobiDB-lite"/>
    </source>
</evidence>
<feature type="domain" description="Glycoside hydrolase family 2 immunoglobulin-like beta-sandwich" evidence="8">
    <location>
        <begin position="367"/>
        <end position="410"/>
    </location>
</feature>
<feature type="compositionally biased region" description="Polar residues" evidence="7">
    <location>
        <begin position="340"/>
        <end position="349"/>
    </location>
</feature>
<organism evidence="11 12">
    <name type="scientific">Saccharibacillus kuerlensis</name>
    <dbReference type="NCBI Taxonomy" id="459527"/>
    <lineage>
        <taxon>Bacteria</taxon>
        <taxon>Bacillati</taxon>
        <taxon>Bacillota</taxon>
        <taxon>Bacilli</taxon>
        <taxon>Bacillales</taxon>
        <taxon>Paenibacillaceae</taxon>
        <taxon>Saccharibacillus</taxon>
    </lineage>
</organism>
<dbReference type="SUPFAM" id="SSF51445">
    <property type="entry name" value="(Trans)glycosidases"/>
    <property type="match status" value="1"/>
</dbReference>
<evidence type="ECO:0000256" key="1">
    <source>
        <dbReference type="ARBA" id="ARBA00000829"/>
    </source>
</evidence>
<proteinExistence type="inferred from homology"/>
<dbReference type="InterPro" id="IPR006102">
    <property type="entry name" value="Ig-like_GH2"/>
</dbReference>
<keyword evidence="12" id="KW-1185">Reference proteome</keyword>
<dbReference type="EMBL" id="BMLN01000004">
    <property type="protein sequence ID" value="GGN98787.1"/>
    <property type="molecule type" value="Genomic_DNA"/>
</dbReference>
<comment type="similarity">
    <text evidence="2">Belongs to the glycosyl hydrolase 2 family.</text>
</comment>
<sequence>MNRNDDLDRNDYVNRNDGVNRNVHADRNAHVDRNVTKVIELNGSWRIKDFAPGTISSQENAAPMLDDRYWMTASVPGDVHSALTERRIIDPPYFGHNDLKSRWIEEREWWYRRGFEYSGELTGEQGERFELTFEGLDTFAAIFVNGHEIGTSRNMLMPHTFDVSRVIRSGWNMIAVRFDPLLPHQKDKERFDWSSYTKERPWLRKAAMNFGWDWGPRLVTVGIWGGVSLKRHVYAKIESVFAQTLLIDDQGAQLAISADILTYRGMPDVTLKLKLMLTDENGRRVYEAEVEEERTGCGTGIEENMRYVEDGAALERIPGSSSAKAETKSKIEKGIRSSGRRSLNPSASPITPGRRSVLRRTASFRTAAVLPNPKLWWTHDLGKPHLYTLTTELYAGDELIDTAVQAVGVRTIELRTKDEEGRAAFRFFLNNKPVYARGANWIPADNMIGAIPDSRYRELIALSAEGRMNMLRVWGGGIYEKDIFYDECDRCGVLVWQDFAFANALFPDFNADFMDNVRAEVEANVKRLRGRPSPALWCGNNEIDWLYDMKSASGDIRSDFYGELIYHELIPEVLELLDPNRPYWPSSPYGRDGTQDDNDPETGDRHNWQVWHGSVYPREFGEAPILDYSIQGVTFKNYKKDMALFSSEFGMHASANRYTLEKNMPEDSLVWGGEEMAYRNKDTNHRKGILLMEGYTGIPRDIEEYMNFSMLTQAEGLRYGVEHYRRNPRSGGSLIWQLNDSWPGTSWSMIDYELLPKASYYYAKKFYAPLLLSLEYEPGEPLRIWAVNDGLEAVEVEAVMEVWRFGGEKVGEYLFRSDGGIHGPALLGEVSEIEALKGGSAEETAVRLRWIKVRDEAAKGREREYEEWSEGMQRDTAETASKEMKPADSVKQPEQIYMLRDQRELKLGETVLEWKAAEAIAKITTQTCPIAITIRAFGSLARMVKLELPLGRVCFSDNFFDLLPGESRIVQLDMLDGSPLPIEFVREKLRVSAINSVESGRQDTAQ</sequence>
<name>A0ABQ2L0K5_9BACL</name>
<evidence type="ECO:0000256" key="3">
    <source>
        <dbReference type="ARBA" id="ARBA00012754"/>
    </source>
</evidence>
<evidence type="ECO:0000256" key="5">
    <source>
        <dbReference type="ARBA" id="ARBA00023180"/>
    </source>
</evidence>
<keyword evidence="5" id="KW-0325">Glycoprotein</keyword>
<comment type="catalytic activity">
    <reaction evidence="1">
        <text>Hydrolysis of terminal, non-reducing beta-D-mannose residues in beta-D-mannosides.</text>
        <dbReference type="EC" id="3.2.1.25"/>
    </reaction>
</comment>
<evidence type="ECO:0000256" key="4">
    <source>
        <dbReference type="ARBA" id="ARBA00022801"/>
    </source>
</evidence>
<dbReference type="InterPro" id="IPR054593">
    <property type="entry name" value="Beta-mannosidase-like_N2"/>
</dbReference>
<feature type="compositionally biased region" description="Basic and acidic residues" evidence="7">
    <location>
        <begin position="325"/>
        <end position="335"/>
    </location>
</feature>
<evidence type="ECO:0000313" key="12">
    <source>
        <dbReference type="Proteomes" id="UP000606653"/>
    </source>
</evidence>
<dbReference type="InterPro" id="IPR050887">
    <property type="entry name" value="Beta-mannosidase_GH2"/>
</dbReference>
<evidence type="ECO:0000313" key="11">
    <source>
        <dbReference type="EMBL" id="GGN98787.1"/>
    </source>
</evidence>
<comment type="caution">
    <text evidence="11">The sequence shown here is derived from an EMBL/GenBank/DDBJ whole genome shotgun (WGS) entry which is preliminary data.</text>
</comment>
<dbReference type="Pfam" id="PF00703">
    <property type="entry name" value="Glyco_hydro_2"/>
    <property type="match status" value="1"/>
</dbReference>
<dbReference type="Pfam" id="PF17753">
    <property type="entry name" value="Ig_mannosidase"/>
    <property type="match status" value="1"/>
</dbReference>
<gene>
    <name evidence="11" type="ORF">GCM10010969_18270</name>
</gene>
<evidence type="ECO:0000259" key="9">
    <source>
        <dbReference type="Pfam" id="PF17753"/>
    </source>
</evidence>
<dbReference type="Gene3D" id="2.60.40.10">
    <property type="entry name" value="Immunoglobulins"/>
    <property type="match status" value="2"/>
</dbReference>
<reference evidence="12" key="1">
    <citation type="journal article" date="2019" name="Int. J. Syst. Evol. Microbiol.">
        <title>The Global Catalogue of Microorganisms (GCM) 10K type strain sequencing project: providing services to taxonomists for standard genome sequencing and annotation.</title>
        <authorList>
            <consortium name="The Broad Institute Genomics Platform"/>
            <consortium name="The Broad Institute Genome Sequencing Center for Infectious Disease"/>
            <person name="Wu L."/>
            <person name="Ma J."/>
        </authorList>
    </citation>
    <scope>NUCLEOTIDE SEQUENCE [LARGE SCALE GENOMIC DNA]</scope>
    <source>
        <strain evidence="12">CGMCC 1.6964</strain>
    </source>
</reference>
<dbReference type="Proteomes" id="UP000606653">
    <property type="component" value="Unassembled WGS sequence"/>
</dbReference>
<keyword evidence="6" id="KW-0326">Glycosidase</keyword>
<dbReference type="RefSeq" id="WP_018976012.1">
    <property type="nucleotide sequence ID" value="NZ_BMLN01000004.1"/>
</dbReference>
<evidence type="ECO:0000256" key="2">
    <source>
        <dbReference type="ARBA" id="ARBA00007401"/>
    </source>
</evidence>
<feature type="region of interest" description="Disordered" evidence="7">
    <location>
        <begin position="585"/>
        <end position="605"/>
    </location>
</feature>